<protein>
    <submittedName>
        <fullName evidence="1">Uncharacterized protein</fullName>
    </submittedName>
</protein>
<proteinExistence type="predicted"/>
<comment type="caution">
    <text evidence="1">The sequence shown here is derived from an EMBL/GenBank/DDBJ whole genome shotgun (WGS) entry which is preliminary data.</text>
</comment>
<sequence>MQQNREENQIGVYILEDNYSDFIKELAEYNLNNNLGEEVFLNCDTKVDSKKITIEDFWFLAV</sequence>
<accession>A0ABW8TY27</accession>
<gene>
    <name evidence="1" type="ORF">ACJDUH_18740</name>
</gene>
<organism evidence="1 2">
    <name type="scientific">Candidatus Clostridium radicumherbarum</name>
    <dbReference type="NCBI Taxonomy" id="3381662"/>
    <lineage>
        <taxon>Bacteria</taxon>
        <taxon>Bacillati</taxon>
        <taxon>Bacillota</taxon>
        <taxon>Clostridia</taxon>
        <taxon>Eubacteriales</taxon>
        <taxon>Clostridiaceae</taxon>
        <taxon>Clostridium</taxon>
    </lineage>
</organism>
<dbReference type="RefSeq" id="WP_406766753.1">
    <property type="nucleotide sequence ID" value="NZ_JBJHZY010000006.1"/>
</dbReference>
<evidence type="ECO:0000313" key="1">
    <source>
        <dbReference type="EMBL" id="MFL0270121.1"/>
    </source>
</evidence>
<evidence type="ECO:0000313" key="2">
    <source>
        <dbReference type="Proteomes" id="UP001623661"/>
    </source>
</evidence>
<reference evidence="1 2" key="1">
    <citation type="submission" date="2024-11" db="EMBL/GenBank/DDBJ databases">
        <authorList>
            <person name="Heng Y.C."/>
            <person name="Lim A.C.H."/>
            <person name="Lee J.K.Y."/>
            <person name="Kittelmann S."/>
        </authorList>
    </citation>
    <scope>NUCLEOTIDE SEQUENCE [LARGE SCALE GENOMIC DNA]</scope>
    <source>
        <strain evidence="1 2">WILCCON 0202</strain>
    </source>
</reference>
<dbReference type="EMBL" id="JBJHZY010000006">
    <property type="protein sequence ID" value="MFL0270121.1"/>
    <property type="molecule type" value="Genomic_DNA"/>
</dbReference>
<name>A0ABW8TY27_9CLOT</name>
<dbReference type="Proteomes" id="UP001623661">
    <property type="component" value="Unassembled WGS sequence"/>
</dbReference>
<keyword evidence="2" id="KW-1185">Reference proteome</keyword>